<keyword evidence="4" id="KW-1185">Reference proteome</keyword>
<evidence type="ECO:0000313" key="3">
    <source>
        <dbReference type="EMBL" id="MVN23209.1"/>
    </source>
</evidence>
<organism evidence="3 4">
    <name type="scientific">Mucilaginibacter arboris</name>
    <dbReference type="NCBI Taxonomy" id="2682090"/>
    <lineage>
        <taxon>Bacteria</taxon>
        <taxon>Pseudomonadati</taxon>
        <taxon>Bacteroidota</taxon>
        <taxon>Sphingobacteriia</taxon>
        <taxon>Sphingobacteriales</taxon>
        <taxon>Sphingobacteriaceae</taxon>
        <taxon>Mucilaginibacter</taxon>
    </lineage>
</organism>
<comment type="caution">
    <text evidence="3">The sequence shown here is derived from an EMBL/GenBank/DDBJ whole genome shotgun (WGS) entry which is preliminary data.</text>
</comment>
<evidence type="ECO:0000259" key="2">
    <source>
        <dbReference type="SMART" id="SM00642"/>
    </source>
</evidence>
<dbReference type="PANTHER" id="PTHR10357">
    <property type="entry name" value="ALPHA-AMYLASE FAMILY MEMBER"/>
    <property type="match status" value="1"/>
</dbReference>
<dbReference type="Gene3D" id="3.20.20.80">
    <property type="entry name" value="Glycosidases"/>
    <property type="match status" value="1"/>
</dbReference>
<protein>
    <submittedName>
        <fullName evidence="3">Trehalose synthase</fullName>
    </submittedName>
</protein>
<feature type="chain" id="PRO_5029866230" evidence="1">
    <location>
        <begin position="21"/>
        <end position="561"/>
    </location>
</feature>
<dbReference type="Proteomes" id="UP000462014">
    <property type="component" value="Unassembled WGS sequence"/>
</dbReference>
<dbReference type="InterPro" id="IPR006047">
    <property type="entry name" value="GH13_cat_dom"/>
</dbReference>
<dbReference type="CDD" id="cd11334">
    <property type="entry name" value="AmyAc_TreS"/>
    <property type="match status" value="1"/>
</dbReference>
<dbReference type="InterPro" id="IPR045857">
    <property type="entry name" value="O16G_dom_2"/>
</dbReference>
<dbReference type="SUPFAM" id="SSF51011">
    <property type="entry name" value="Glycosyl hydrolase domain"/>
    <property type="match status" value="1"/>
</dbReference>
<dbReference type="PANTHER" id="PTHR10357:SF219">
    <property type="entry name" value="MALTOSE ALPHA-D-GLUCOSYLTRANSFERASE"/>
    <property type="match status" value="1"/>
</dbReference>
<dbReference type="EMBL" id="WPIK01000019">
    <property type="protein sequence ID" value="MVN23209.1"/>
    <property type="molecule type" value="Genomic_DNA"/>
</dbReference>
<dbReference type="SMART" id="SM00642">
    <property type="entry name" value="Aamy"/>
    <property type="match status" value="1"/>
</dbReference>
<gene>
    <name evidence="3" type="ORF">GO621_16925</name>
</gene>
<evidence type="ECO:0000313" key="4">
    <source>
        <dbReference type="Proteomes" id="UP000462014"/>
    </source>
</evidence>
<dbReference type="Gene3D" id="2.60.40.1180">
    <property type="entry name" value="Golgi alpha-mannosidase II"/>
    <property type="match status" value="1"/>
</dbReference>
<accession>A0A7K1T0Y8</accession>
<dbReference type="GO" id="GO:0005975">
    <property type="term" value="P:carbohydrate metabolic process"/>
    <property type="evidence" value="ECO:0007669"/>
    <property type="project" value="InterPro"/>
</dbReference>
<dbReference type="Pfam" id="PF00128">
    <property type="entry name" value="Alpha-amylase"/>
    <property type="match status" value="2"/>
</dbReference>
<evidence type="ECO:0000256" key="1">
    <source>
        <dbReference type="SAM" id="SignalP"/>
    </source>
</evidence>
<feature type="domain" description="Glycosyl hydrolase family 13 catalytic" evidence="2">
    <location>
        <begin position="39"/>
        <end position="439"/>
    </location>
</feature>
<reference evidence="3 4" key="1">
    <citation type="submission" date="2019-12" db="EMBL/GenBank/DDBJ databases">
        <title>Mucilaginibacter sp. HMF7410 genome sequencing and assembly.</title>
        <authorList>
            <person name="Kang H."/>
            <person name="Cha I."/>
            <person name="Kim H."/>
            <person name="Joh K."/>
        </authorList>
    </citation>
    <scope>NUCLEOTIDE SEQUENCE [LARGE SCALE GENOMIC DNA]</scope>
    <source>
        <strain evidence="3 4">HMF7410</strain>
    </source>
</reference>
<dbReference type="Gene3D" id="3.90.400.10">
    <property type="entry name" value="Oligo-1,6-glucosidase, Domain 2"/>
    <property type="match status" value="1"/>
</dbReference>
<dbReference type="SUPFAM" id="SSF51445">
    <property type="entry name" value="(Trans)glycosidases"/>
    <property type="match status" value="1"/>
</dbReference>
<sequence>MKNVCLFLLLFFLVLTSAFSQNNPPNNKNLWYKNSIIYNLDVRTFKDSNGDGYGDFKGLTSKLDYLKNLGVEIIWLSPFQPSPLLDDGYDITNFFGIDPKCGTKKDFDEFMQQAKAHHVRVIMDMVLNHTSNQHQWFQQAENSDTSKYHFWYVWTKTRPKDYNKGMVFPGVQKEIWSLDPKLNEYYYHRFYKFQPDLNYDNPMVKAEAYHILGYWLKQGMDGFRLDAVPFIIEEMRPGAKNLGHDFDFITQMRHYVQAQKPDAFLLGEANVLPKENQDYFGKKGERMQMLFNFFANQHLFYALATGKLDEYKKALQETDNIPPASQWANFLRNHDEVDLGRLSNAQREQVYQKMGPQKNMQLYNRGIRRRLTTMLHNSLQLKMAYSLLFSLPGTPVMRYGDEIGMGDDLNLKERLSVRTPMQWSDEKNAGFTNAAKPFRPVISQGEYNYHLVNVATEQKEPKSLYNWMAKLIKIRKTCPEFSFGEWEIIPSGSPEILAIQYNYLGKTLITLHNFSNKSEQAMLSLSPKKLTDLLENNTNSTINGKFKTALNGYSFKWYRLN</sequence>
<dbReference type="AlphaFoldDB" id="A0A7K1T0Y8"/>
<dbReference type="InterPro" id="IPR013780">
    <property type="entry name" value="Glyco_hydro_b"/>
</dbReference>
<dbReference type="InterPro" id="IPR017853">
    <property type="entry name" value="GH"/>
</dbReference>
<feature type="signal peptide" evidence="1">
    <location>
        <begin position="1"/>
        <end position="20"/>
    </location>
</feature>
<proteinExistence type="predicted"/>
<name>A0A7K1T0Y8_9SPHI</name>
<keyword evidence="1" id="KW-0732">Signal</keyword>